<dbReference type="InterPro" id="IPR051283">
    <property type="entry name" value="Sec_Metabolite_Acyltrans"/>
</dbReference>
<dbReference type="InterPro" id="IPR023213">
    <property type="entry name" value="CAT-like_dom_sf"/>
</dbReference>
<dbReference type="Proteomes" id="UP001152049">
    <property type="component" value="Unassembled WGS sequence"/>
</dbReference>
<dbReference type="Pfam" id="PF22664">
    <property type="entry name" value="TRI-like_N"/>
    <property type="match status" value="1"/>
</dbReference>
<reference evidence="3" key="1">
    <citation type="submission" date="2022-09" db="EMBL/GenBank/DDBJ databases">
        <title>Fusarium specimens isolated from Avocado Roots.</title>
        <authorList>
            <person name="Stajich J."/>
            <person name="Roper C."/>
            <person name="Heimlech-Rivalta G."/>
        </authorList>
    </citation>
    <scope>NUCLEOTIDE SEQUENCE</scope>
    <source>
        <strain evidence="3">CF00136</strain>
    </source>
</reference>
<gene>
    <name evidence="3" type="ORF">NW762_014151</name>
</gene>
<sequence length="520" mass="58012">MPSSWVEPAGPIQACIVRCSTLDNLTASVYPSPTHFFPLKPGTDPRQLYEDCKQGLSRCIYEHPHLSGVLVKDETGRNAIEIQKAPYAGTRFWYQDHRENSDMPSYQELKNSGWPFWDGEQDGLSKLRPRDFPTLENGDPIIAPQFNVVRGGIVLTMSIAHVIGDLVQFITFVRSWAQNTKIVSSAREKGFPTPPLPEQIAAHLVDRSKLTPDVAIAKDLDKLAAQAASLPHLSMLDPRYPEDSVQKMMALFSKARLTDHDLVNFPEDELRAPSCSVWNFSQSSIEELHSVIQKELPGDSRVSSTDCLTAFVWNKFSIVKHAWGLSGPIPVPETTRIVFAGNVRRRLTPPLPEDYMPACVDLFPVVIKFSEFNSSDPDALAAGAQMIRDSNNNWNEKAFHGMLEVAQSHPVNPGLIPNGPIDALVTDHTRASAAVLESWGPVLGQCEGFREPYLGRTPPLGEITLLPRWHDGSVDVMFAGEAVVMKRLRCDKSMNRMASCQYTANEPRFQTTRLQRLSRM</sequence>
<organism evidence="3 4">
    <name type="scientific">Fusarium torreyae</name>
    <dbReference type="NCBI Taxonomy" id="1237075"/>
    <lineage>
        <taxon>Eukaryota</taxon>
        <taxon>Fungi</taxon>
        <taxon>Dikarya</taxon>
        <taxon>Ascomycota</taxon>
        <taxon>Pezizomycotina</taxon>
        <taxon>Sordariomycetes</taxon>
        <taxon>Hypocreomycetidae</taxon>
        <taxon>Hypocreales</taxon>
        <taxon>Nectriaceae</taxon>
        <taxon>Fusarium</taxon>
    </lineage>
</organism>
<feature type="domain" description="Trichothecene 3-O-acetyltransferase-like N-terminal" evidence="2">
    <location>
        <begin position="34"/>
        <end position="167"/>
    </location>
</feature>
<dbReference type="EMBL" id="JAOQAZ010000047">
    <property type="protein sequence ID" value="KAJ4245281.1"/>
    <property type="molecule type" value="Genomic_DNA"/>
</dbReference>
<evidence type="ECO:0000256" key="1">
    <source>
        <dbReference type="ARBA" id="ARBA00022679"/>
    </source>
</evidence>
<dbReference type="GO" id="GO:0016740">
    <property type="term" value="F:transferase activity"/>
    <property type="evidence" value="ECO:0007669"/>
    <property type="project" value="UniProtKB-KW"/>
</dbReference>
<name>A0A9W8V736_9HYPO</name>
<dbReference type="InterPro" id="IPR054710">
    <property type="entry name" value="Tri101-like_N"/>
</dbReference>
<accession>A0A9W8V736</accession>
<dbReference type="PANTHER" id="PTHR31896:SF64">
    <property type="entry name" value="TRICHOTHECENE 3-O-ACETYLTRANSFERASE"/>
    <property type="match status" value="1"/>
</dbReference>
<evidence type="ECO:0000313" key="4">
    <source>
        <dbReference type="Proteomes" id="UP001152049"/>
    </source>
</evidence>
<dbReference type="OrthoDB" id="429813at2759"/>
<dbReference type="Gene3D" id="3.30.559.10">
    <property type="entry name" value="Chloramphenicol acetyltransferase-like domain"/>
    <property type="match status" value="2"/>
</dbReference>
<evidence type="ECO:0000259" key="2">
    <source>
        <dbReference type="Pfam" id="PF22664"/>
    </source>
</evidence>
<keyword evidence="1" id="KW-0808">Transferase</keyword>
<keyword evidence="4" id="KW-1185">Reference proteome</keyword>
<comment type="caution">
    <text evidence="3">The sequence shown here is derived from an EMBL/GenBank/DDBJ whole genome shotgun (WGS) entry which is preliminary data.</text>
</comment>
<proteinExistence type="predicted"/>
<evidence type="ECO:0000313" key="3">
    <source>
        <dbReference type="EMBL" id="KAJ4245281.1"/>
    </source>
</evidence>
<dbReference type="AlphaFoldDB" id="A0A9W8V736"/>
<dbReference type="PANTHER" id="PTHR31896">
    <property type="entry name" value="FAMILY REGULATORY PROTEIN, PUTATIVE (AFU_ORTHOLOGUE AFUA_3G14730)-RELATED"/>
    <property type="match status" value="1"/>
</dbReference>
<protein>
    <recommendedName>
        <fullName evidence="2">Trichothecene 3-O-acetyltransferase-like N-terminal domain-containing protein</fullName>
    </recommendedName>
</protein>